<dbReference type="Pfam" id="PF00129">
    <property type="entry name" value="MHC_I"/>
    <property type="match status" value="1"/>
</dbReference>
<dbReference type="Gene3D" id="2.60.40.10">
    <property type="entry name" value="Immunoglobulins"/>
    <property type="match status" value="1"/>
</dbReference>
<dbReference type="SMART" id="SM00407">
    <property type="entry name" value="IGc1"/>
    <property type="match status" value="1"/>
</dbReference>
<dbReference type="GO" id="GO:0009897">
    <property type="term" value="C:external side of plasma membrane"/>
    <property type="evidence" value="ECO:0007669"/>
    <property type="project" value="TreeGrafter"/>
</dbReference>
<dbReference type="InterPro" id="IPR050208">
    <property type="entry name" value="MHC_class-I_related"/>
</dbReference>
<reference evidence="5" key="3">
    <citation type="submission" date="2025-09" db="UniProtKB">
        <authorList>
            <consortium name="Ensembl"/>
        </authorList>
    </citation>
    <scope>IDENTIFICATION</scope>
</reference>
<accession>A0A3P9D7K4</accession>
<dbReference type="InterPro" id="IPR011161">
    <property type="entry name" value="MHC_I-like_Ag-recog"/>
</dbReference>
<organism evidence="5 6">
    <name type="scientific">Maylandia zebra</name>
    <name type="common">zebra mbuna</name>
    <dbReference type="NCBI Taxonomy" id="106582"/>
    <lineage>
        <taxon>Eukaryota</taxon>
        <taxon>Metazoa</taxon>
        <taxon>Chordata</taxon>
        <taxon>Craniata</taxon>
        <taxon>Vertebrata</taxon>
        <taxon>Euteleostomi</taxon>
        <taxon>Actinopterygii</taxon>
        <taxon>Neopterygii</taxon>
        <taxon>Teleostei</taxon>
        <taxon>Neoteleostei</taxon>
        <taxon>Acanthomorphata</taxon>
        <taxon>Ovalentaria</taxon>
        <taxon>Cichlomorphae</taxon>
        <taxon>Cichliformes</taxon>
        <taxon>Cichlidae</taxon>
        <taxon>African cichlids</taxon>
        <taxon>Pseudocrenilabrinae</taxon>
        <taxon>Haplochromini</taxon>
        <taxon>Maylandia</taxon>
        <taxon>Maylandia zebra complex</taxon>
    </lineage>
</organism>
<comment type="similarity">
    <text evidence="2">Belongs to the MHC class I family.</text>
</comment>
<dbReference type="PROSITE" id="PS50835">
    <property type="entry name" value="IG_LIKE"/>
    <property type="match status" value="1"/>
</dbReference>
<dbReference type="InterPro" id="IPR013783">
    <property type="entry name" value="Ig-like_fold"/>
</dbReference>
<dbReference type="InterPro" id="IPR037055">
    <property type="entry name" value="MHC_I-like_Ag-recog_sf"/>
</dbReference>
<dbReference type="Proteomes" id="UP000265160">
    <property type="component" value="LG22"/>
</dbReference>
<dbReference type="GeneTree" id="ENSGT01120000271828"/>
<dbReference type="SUPFAM" id="SSF54452">
    <property type="entry name" value="MHC antigen-recognition domain"/>
    <property type="match status" value="1"/>
</dbReference>
<dbReference type="InterPro" id="IPR036179">
    <property type="entry name" value="Ig-like_dom_sf"/>
</dbReference>
<name>A0A3P9D7K4_9CICH</name>
<proteinExistence type="inferred from homology"/>
<evidence type="ECO:0000256" key="3">
    <source>
        <dbReference type="SAM" id="Phobius"/>
    </source>
</evidence>
<dbReference type="AlphaFoldDB" id="A0A3P9D7K4"/>
<dbReference type="Ensembl" id="ENSMZET00005031106.1">
    <property type="protein sequence ID" value="ENSMZEP00005030157.1"/>
    <property type="gene ID" value="ENSMZEG00005022482.1"/>
</dbReference>
<reference evidence="5 6" key="1">
    <citation type="journal article" date="2014" name="Nature">
        <title>The genomic substrate for adaptive radiation in African cichlid fish.</title>
        <authorList>
            <person name="Brawand D."/>
            <person name="Wagner C.E."/>
            <person name="Li Y.I."/>
            <person name="Malinsky M."/>
            <person name="Keller I."/>
            <person name="Fan S."/>
            <person name="Simakov O."/>
            <person name="Ng A.Y."/>
            <person name="Lim Z.W."/>
            <person name="Bezault E."/>
            <person name="Turner-Maier J."/>
            <person name="Johnson J."/>
            <person name="Alcazar R."/>
            <person name="Noh H.J."/>
            <person name="Russell P."/>
            <person name="Aken B."/>
            <person name="Alfoldi J."/>
            <person name="Amemiya C."/>
            <person name="Azzouzi N."/>
            <person name="Baroiller J.F."/>
            <person name="Barloy-Hubler F."/>
            <person name="Berlin A."/>
            <person name="Bloomquist R."/>
            <person name="Carleton K.L."/>
            <person name="Conte M.A."/>
            <person name="D'Cotta H."/>
            <person name="Eshel O."/>
            <person name="Gaffney L."/>
            <person name="Galibert F."/>
            <person name="Gante H.F."/>
            <person name="Gnerre S."/>
            <person name="Greuter L."/>
            <person name="Guyon R."/>
            <person name="Haddad N.S."/>
            <person name="Haerty W."/>
            <person name="Harris R.M."/>
            <person name="Hofmann H.A."/>
            <person name="Hourlier T."/>
            <person name="Hulata G."/>
            <person name="Jaffe D.B."/>
            <person name="Lara M."/>
            <person name="Lee A.P."/>
            <person name="MacCallum I."/>
            <person name="Mwaiko S."/>
            <person name="Nikaido M."/>
            <person name="Nishihara H."/>
            <person name="Ozouf-Costaz C."/>
            <person name="Penman D.J."/>
            <person name="Przybylski D."/>
            <person name="Rakotomanga M."/>
            <person name="Renn S.C.P."/>
            <person name="Ribeiro F.J."/>
            <person name="Ron M."/>
            <person name="Salzburger W."/>
            <person name="Sanchez-Pulido L."/>
            <person name="Santos M.E."/>
            <person name="Searle S."/>
            <person name="Sharpe T."/>
            <person name="Swofford R."/>
            <person name="Tan F.J."/>
            <person name="Williams L."/>
            <person name="Young S."/>
            <person name="Yin S."/>
            <person name="Okada N."/>
            <person name="Kocher T.D."/>
            <person name="Miska E.A."/>
            <person name="Lander E.S."/>
            <person name="Venkatesh B."/>
            <person name="Fernald R.D."/>
            <person name="Meyer A."/>
            <person name="Ponting C.P."/>
            <person name="Streelman J.T."/>
            <person name="Lindblad-Toh K."/>
            <person name="Seehausen O."/>
            <person name="Di Palma F."/>
        </authorList>
    </citation>
    <scope>NUCLEOTIDE SEQUENCE</scope>
</reference>
<keyword evidence="1" id="KW-0325">Glycoprotein</keyword>
<protein>
    <recommendedName>
        <fullName evidence="4">Ig-like domain-containing protein</fullName>
    </recommendedName>
</protein>
<keyword evidence="6" id="KW-1185">Reference proteome</keyword>
<feature type="domain" description="Ig-like" evidence="4">
    <location>
        <begin position="183"/>
        <end position="288"/>
    </location>
</feature>
<evidence type="ECO:0000256" key="2">
    <source>
        <dbReference type="RuleBase" id="RU004439"/>
    </source>
</evidence>
<dbReference type="Gene3D" id="3.30.500.10">
    <property type="entry name" value="MHC class I-like antigen recognition-like"/>
    <property type="match status" value="1"/>
</dbReference>
<feature type="transmembrane region" description="Helical" evidence="3">
    <location>
        <begin position="287"/>
        <end position="311"/>
    </location>
</feature>
<dbReference type="SUPFAM" id="SSF48726">
    <property type="entry name" value="Immunoglobulin"/>
    <property type="match status" value="1"/>
</dbReference>
<reference evidence="5" key="2">
    <citation type="submission" date="2025-08" db="UniProtKB">
        <authorList>
            <consortium name="Ensembl"/>
        </authorList>
    </citation>
    <scope>IDENTIFICATION</scope>
</reference>
<evidence type="ECO:0000313" key="5">
    <source>
        <dbReference type="Ensembl" id="ENSMZEP00005030157.1"/>
    </source>
</evidence>
<keyword evidence="3" id="KW-0472">Membrane</keyword>
<dbReference type="InterPro" id="IPR003597">
    <property type="entry name" value="Ig_C1-set"/>
</dbReference>
<evidence type="ECO:0000313" key="6">
    <source>
        <dbReference type="Proteomes" id="UP000265160"/>
    </source>
</evidence>
<keyword evidence="3" id="KW-0812">Transmembrane</keyword>
<dbReference type="InterPro" id="IPR007110">
    <property type="entry name" value="Ig-like_dom"/>
</dbReference>
<sequence length="337" mass="39125">MSQFLHGQHTHWTCHPLSMFGMCLTSVYDMKHNLKYLFTASSGVHTLPTLVAVATVDEVEIMYCDSNTKVVNPKQIWMEKLFEDEPNHLEWYNQALLFYIANVKVKYCDHILQRLSGCEWDNDTGEVNGFRWYGYDGEDFLKFDMKTDTWIPAKPQAELTKRKWDNNTDYNRYWKNFHTNICPQWLKKYVSYGRNSLLRTVSLLQKTPASLVSCHATGFHPNRAEMFWRKDGEEIHDGVKKGEILPNNDGTFQMSVNMKLSSNASEDWKRYDCVFQLSVSPTEFVQVTAPAVVIVVGLLLLGLCIAGFFIWRRSNNGKQNKCIHNICCVVYIQSRKK</sequence>
<dbReference type="GO" id="GO:0006955">
    <property type="term" value="P:immune response"/>
    <property type="evidence" value="ECO:0007669"/>
    <property type="project" value="TreeGrafter"/>
</dbReference>
<dbReference type="PANTHER" id="PTHR16675">
    <property type="entry name" value="MHC CLASS I-RELATED"/>
    <property type="match status" value="1"/>
</dbReference>
<dbReference type="Pfam" id="PF07654">
    <property type="entry name" value="C1-set"/>
    <property type="match status" value="1"/>
</dbReference>
<evidence type="ECO:0000256" key="1">
    <source>
        <dbReference type="ARBA" id="ARBA00023180"/>
    </source>
</evidence>
<evidence type="ECO:0000259" key="4">
    <source>
        <dbReference type="PROSITE" id="PS50835"/>
    </source>
</evidence>
<dbReference type="InterPro" id="IPR001039">
    <property type="entry name" value="MHC_I_a_a1/a2"/>
</dbReference>
<dbReference type="PRINTS" id="PR01638">
    <property type="entry name" value="MHCCLASSI"/>
</dbReference>
<dbReference type="InterPro" id="IPR011162">
    <property type="entry name" value="MHC_I/II-like_Ag-recog"/>
</dbReference>
<dbReference type="PANTHER" id="PTHR16675:SF237">
    <property type="entry name" value="MHC CLASS I ANTIGEN TRANSCRIPT VARIANT 1-RELATED"/>
    <property type="match status" value="1"/>
</dbReference>
<keyword evidence="3" id="KW-1133">Transmembrane helix</keyword>
<dbReference type="GO" id="GO:0005615">
    <property type="term" value="C:extracellular space"/>
    <property type="evidence" value="ECO:0007669"/>
    <property type="project" value="TreeGrafter"/>
</dbReference>